<dbReference type="PANTHER" id="PTHR42953">
    <property type="entry name" value="HIGH-AFFINITY ZINC UPTAKE SYSTEM PROTEIN ZNUA-RELATED"/>
    <property type="match status" value="1"/>
</dbReference>
<comment type="caution">
    <text evidence="5">The sequence shown here is derived from an EMBL/GenBank/DDBJ whole genome shotgun (WGS) entry which is preliminary data.</text>
</comment>
<dbReference type="Proteomes" id="UP000677812">
    <property type="component" value="Unassembled WGS sequence"/>
</dbReference>
<organism evidence="5 6">
    <name type="scientific">Neokomagataea anthophila</name>
    <dbReference type="NCBI Taxonomy" id="2826925"/>
    <lineage>
        <taxon>Bacteria</taxon>
        <taxon>Pseudomonadati</taxon>
        <taxon>Pseudomonadota</taxon>
        <taxon>Alphaproteobacteria</taxon>
        <taxon>Acetobacterales</taxon>
        <taxon>Acetobacteraceae</taxon>
        <taxon>Neokomagataea</taxon>
    </lineage>
</organism>
<dbReference type="RefSeq" id="WP_211681769.1">
    <property type="nucleotide sequence ID" value="NZ_JAGRQH010000004.1"/>
</dbReference>
<evidence type="ECO:0000256" key="1">
    <source>
        <dbReference type="ARBA" id="ARBA00004196"/>
    </source>
</evidence>
<evidence type="ECO:0000256" key="3">
    <source>
        <dbReference type="ARBA" id="ARBA00022723"/>
    </source>
</evidence>
<evidence type="ECO:0000313" key="5">
    <source>
        <dbReference type="EMBL" id="MBR0559870.1"/>
    </source>
</evidence>
<keyword evidence="3" id="KW-0479">Metal-binding</keyword>
<keyword evidence="2" id="KW-0813">Transport</keyword>
<dbReference type="Gene3D" id="3.40.50.1980">
    <property type="entry name" value="Nitrogenase molybdenum iron protein domain"/>
    <property type="match status" value="2"/>
</dbReference>
<dbReference type="EMBL" id="JAGRQH010000004">
    <property type="protein sequence ID" value="MBR0559870.1"/>
    <property type="molecule type" value="Genomic_DNA"/>
</dbReference>
<dbReference type="InterPro" id="IPR006127">
    <property type="entry name" value="ZnuA-like"/>
</dbReference>
<gene>
    <name evidence="5" type="ORF">KB213_07370</name>
</gene>
<dbReference type="PANTHER" id="PTHR42953:SF1">
    <property type="entry name" value="METAL-BINDING PROTEIN HI_0362-RELATED"/>
    <property type="match status" value="1"/>
</dbReference>
<sequence length="262" mass="28449">MRVVCVESAWCNIAAQIGRGHVQTNAIITTPGIDPHEFSPTPAMARLLAQADFALMNGATYDDWATPFLTQTPVRLNVGEATGWAPGADAHLFLDPQIVRDVSQKIAARFQAVSPENAAVFSAGLAEFLSTVDQVQHRLAMMRMTHHRVVYAATETQGTALFAQAGLQLVDVRYAQAIAQHTAPSPRDEAALERALQEHKIAFLVINPTVQAPQIDHLKALAQEAGVPVIQVGETLPQGVSWQEWVMQILDQTDKALNAAHL</sequence>
<accession>A0ABS5E7I0</accession>
<evidence type="ECO:0000313" key="6">
    <source>
        <dbReference type="Proteomes" id="UP000677812"/>
    </source>
</evidence>
<protein>
    <submittedName>
        <fullName evidence="5">Zinc ABC transporter substrate-binding protein</fullName>
    </submittedName>
</protein>
<dbReference type="InterPro" id="IPR050492">
    <property type="entry name" value="Bact_metal-bind_prot9"/>
</dbReference>
<reference evidence="5 6" key="1">
    <citation type="submission" date="2021-04" db="EMBL/GenBank/DDBJ databases">
        <title>The complete genome sequence of Neokomagataea sp. TBRC 2177.</title>
        <authorList>
            <person name="Charoenyingcharoen P."/>
            <person name="Yukphan P."/>
        </authorList>
    </citation>
    <scope>NUCLEOTIDE SEQUENCE [LARGE SCALE GENOMIC DNA]</scope>
    <source>
        <strain evidence="5 6">TBRC 2177</strain>
    </source>
</reference>
<keyword evidence="6" id="KW-1185">Reference proteome</keyword>
<name>A0ABS5E7I0_9PROT</name>
<proteinExistence type="predicted"/>
<keyword evidence="4" id="KW-0732">Signal</keyword>
<dbReference type="Pfam" id="PF01297">
    <property type="entry name" value="ZnuA"/>
    <property type="match status" value="1"/>
</dbReference>
<evidence type="ECO:0000256" key="4">
    <source>
        <dbReference type="ARBA" id="ARBA00022729"/>
    </source>
</evidence>
<dbReference type="SUPFAM" id="SSF53807">
    <property type="entry name" value="Helical backbone' metal receptor"/>
    <property type="match status" value="1"/>
</dbReference>
<evidence type="ECO:0000256" key="2">
    <source>
        <dbReference type="ARBA" id="ARBA00022448"/>
    </source>
</evidence>
<comment type="subcellular location">
    <subcellularLocation>
        <location evidence="1">Cell envelope</location>
    </subcellularLocation>
</comment>